<feature type="non-terminal residue" evidence="1">
    <location>
        <position position="61"/>
    </location>
</feature>
<dbReference type="Proteomes" id="UP000789366">
    <property type="component" value="Unassembled WGS sequence"/>
</dbReference>
<gene>
    <name evidence="1" type="ORF">SPELUC_LOCUS11469</name>
</gene>
<protein>
    <submittedName>
        <fullName evidence="1">10057_t:CDS:1</fullName>
    </submittedName>
</protein>
<name>A0ACA9PE74_9GLOM</name>
<dbReference type="EMBL" id="CAJVPW010024417">
    <property type="protein sequence ID" value="CAG8704916.1"/>
    <property type="molecule type" value="Genomic_DNA"/>
</dbReference>
<sequence length="61" mass="6799">MLDYYIIEFNNQVKNLIKSDHIGKKKDNSSDNLPKAAISISIDQDESKTQSSASSELPEAK</sequence>
<keyword evidence="2" id="KW-1185">Reference proteome</keyword>
<evidence type="ECO:0000313" key="1">
    <source>
        <dbReference type="EMBL" id="CAG8704916.1"/>
    </source>
</evidence>
<accession>A0ACA9PE74</accession>
<organism evidence="1 2">
    <name type="scientific">Cetraspora pellucida</name>
    <dbReference type="NCBI Taxonomy" id="1433469"/>
    <lineage>
        <taxon>Eukaryota</taxon>
        <taxon>Fungi</taxon>
        <taxon>Fungi incertae sedis</taxon>
        <taxon>Mucoromycota</taxon>
        <taxon>Glomeromycotina</taxon>
        <taxon>Glomeromycetes</taxon>
        <taxon>Diversisporales</taxon>
        <taxon>Gigasporaceae</taxon>
        <taxon>Cetraspora</taxon>
    </lineage>
</organism>
<reference evidence="1" key="1">
    <citation type="submission" date="2021-06" db="EMBL/GenBank/DDBJ databases">
        <authorList>
            <person name="Kallberg Y."/>
            <person name="Tangrot J."/>
            <person name="Rosling A."/>
        </authorList>
    </citation>
    <scope>NUCLEOTIDE SEQUENCE</scope>
    <source>
        <strain evidence="1">28 12/20/2015</strain>
    </source>
</reference>
<comment type="caution">
    <text evidence="1">The sequence shown here is derived from an EMBL/GenBank/DDBJ whole genome shotgun (WGS) entry which is preliminary data.</text>
</comment>
<evidence type="ECO:0000313" key="2">
    <source>
        <dbReference type="Proteomes" id="UP000789366"/>
    </source>
</evidence>
<proteinExistence type="predicted"/>